<keyword evidence="4 8" id="KW-0812">Transmembrane</keyword>
<dbReference type="Gene3D" id="2.40.170.20">
    <property type="entry name" value="TonB-dependent receptor, beta-barrel domain"/>
    <property type="match status" value="1"/>
</dbReference>
<dbReference type="InterPro" id="IPR023996">
    <property type="entry name" value="TonB-dep_OMP_SusC/RagA"/>
</dbReference>
<protein>
    <submittedName>
        <fullName evidence="13">TonB-linked SusC/RagA family outer membrane protein</fullName>
    </submittedName>
</protein>
<evidence type="ECO:0000259" key="11">
    <source>
        <dbReference type="Pfam" id="PF00593"/>
    </source>
</evidence>
<accession>A0A840CHZ3</accession>
<evidence type="ECO:0000313" key="13">
    <source>
        <dbReference type="EMBL" id="MBB4034916.1"/>
    </source>
</evidence>
<feature type="chain" id="PRO_5032653864" evidence="10">
    <location>
        <begin position="27"/>
        <end position="1044"/>
    </location>
</feature>
<dbReference type="RefSeq" id="WP_183305849.1">
    <property type="nucleotide sequence ID" value="NZ_JACIEP010000002.1"/>
</dbReference>
<dbReference type="Gene3D" id="2.170.130.10">
    <property type="entry name" value="TonB-dependent receptor, plug domain"/>
    <property type="match status" value="1"/>
</dbReference>
<dbReference type="NCBIfam" id="TIGR04057">
    <property type="entry name" value="SusC_RagA_signa"/>
    <property type="match status" value="1"/>
</dbReference>
<dbReference type="EMBL" id="JACIEP010000002">
    <property type="protein sequence ID" value="MBB4034916.1"/>
    <property type="molecule type" value="Genomic_DNA"/>
</dbReference>
<evidence type="ECO:0000256" key="6">
    <source>
        <dbReference type="ARBA" id="ARBA00023136"/>
    </source>
</evidence>
<dbReference type="InterPro" id="IPR023997">
    <property type="entry name" value="TonB-dep_OMP_SusC/RagA_CS"/>
</dbReference>
<evidence type="ECO:0000256" key="10">
    <source>
        <dbReference type="SAM" id="SignalP"/>
    </source>
</evidence>
<gene>
    <name evidence="13" type="ORF">GGR21_000803</name>
</gene>
<dbReference type="Gene3D" id="2.60.40.1120">
    <property type="entry name" value="Carboxypeptidase-like, regulatory domain"/>
    <property type="match status" value="1"/>
</dbReference>
<dbReference type="SUPFAM" id="SSF49464">
    <property type="entry name" value="Carboxypeptidase regulatory domain-like"/>
    <property type="match status" value="1"/>
</dbReference>
<comment type="caution">
    <text evidence="13">The sequence shown here is derived from an EMBL/GenBank/DDBJ whole genome shotgun (WGS) entry which is preliminary data.</text>
</comment>
<keyword evidence="2 8" id="KW-0813">Transport</keyword>
<evidence type="ECO:0000313" key="14">
    <source>
        <dbReference type="Proteomes" id="UP000555103"/>
    </source>
</evidence>
<dbReference type="AlphaFoldDB" id="A0A840CHZ3"/>
<feature type="domain" description="TonB-dependent receptor-like beta-barrel" evidence="11">
    <location>
        <begin position="434"/>
        <end position="825"/>
    </location>
</feature>
<organism evidence="13 14">
    <name type="scientific">Dysgonomonas hofstadii</name>
    <dbReference type="NCBI Taxonomy" id="637886"/>
    <lineage>
        <taxon>Bacteria</taxon>
        <taxon>Pseudomonadati</taxon>
        <taxon>Bacteroidota</taxon>
        <taxon>Bacteroidia</taxon>
        <taxon>Bacteroidales</taxon>
        <taxon>Dysgonomonadaceae</taxon>
        <taxon>Dysgonomonas</taxon>
    </lineage>
</organism>
<keyword evidence="10" id="KW-0732">Signal</keyword>
<feature type="signal peptide" evidence="10">
    <location>
        <begin position="1"/>
        <end position="26"/>
    </location>
</feature>
<dbReference type="NCBIfam" id="TIGR04056">
    <property type="entry name" value="OMP_RagA_SusC"/>
    <property type="match status" value="1"/>
</dbReference>
<dbReference type="InterPro" id="IPR039426">
    <property type="entry name" value="TonB-dep_rcpt-like"/>
</dbReference>
<sequence length="1044" mass="115426">MWKIKRNLSRFCYLGTLFVFSLTISASTGPIENEFAQTQQSKKKITGTVNDQSGPLIGVTVSVDGTTNGTMTDDNGNFILSDVPEGAKLKISYVGYKTQIISIGGQATFDITLEEENQQLDEVIVVGYGTQKKSDYTGAVSAVGEKELRMSPGGNIASVLQGLGAGVQISKSGGNNHPGSTPRIRIRGTRSLSGGNDPLVVVDGIPFDGSLNDINPDDVVSSQILKDASATAIYGSRGSNGVILINTRKGQEGEARVSYSGYVGFNKSLGKYDVYRDNGDGLLTLKKWAQINANPEGTFTGMDDPNLYSRAMTFTPEIEGYEAGVGTDWQDLIYSDGLLTNHQVSVSGGTKKTQYAFSIGYYNAEGSYKMQSMERYSIKLSIDQQIGKYVKVGLNSLNSYVLRNGTDINPIENSMRISPYVSPYNEDGSLRFEVNNAPALYNPLADFDENALVDRRKKLSTFTTGYLEIDFTHGFKYKFNAGVNLSHDTQGKYYAANTTKQSGGTNWANNLNYDDLNLTIENIFTYDKVINDTHTFNFTGLYSWQESKKENLNLQTSDLLADMYQYYNPAFGTFLSNSGGYERWDLLSWMGRLNYNYKQRYYLTGTVRSDGSSRLAKGNRWNTYGSGSFMWNVGNESFMADQKTLSMLKFRLSYGRVGSTAVSPYGTLGSLTGVKYNYGSDGVLGYYSRKAPNTGLGWENTTTWNLGIDYGFLNNRISGSIELYSRKTTDLLLSENYPITSGVADAIMMNVGATKGKGIELNLNAVILDGDGDKTVKWNTNLNIFADRSKISRLQDGVSMNTANGWFVNEPIGVFYDYKRVGIWQDTPEDRELIMKLYNITSESEVRNRIGTVRVLDANGGAYLDGSPDGLINSYDKVILGQKDPDFEGAMTNTVNYKNFDFSLMLYFKVGGLMKSDLHDSWANTLQGSTNNLKVNYWTPENRADYWPKPNANKQWPDYRSILAIMDASYLKVKNITLGYTVPKSTLSKLGIGSARVYTTVSNPFTFFSEYVNDFGGLDPETDGSVGINTPATWSMIFGLNLSF</sequence>
<dbReference type="InterPro" id="IPR012910">
    <property type="entry name" value="Plug_dom"/>
</dbReference>
<dbReference type="SUPFAM" id="SSF56935">
    <property type="entry name" value="Porins"/>
    <property type="match status" value="1"/>
</dbReference>
<keyword evidence="3 8" id="KW-1134">Transmembrane beta strand</keyword>
<comment type="similarity">
    <text evidence="8 9">Belongs to the TonB-dependent receptor family.</text>
</comment>
<evidence type="ECO:0000256" key="2">
    <source>
        <dbReference type="ARBA" id="ARBA00022448"/>
    </source>
</evidence>
<dbReference type="PROSITE" id="PS52016">
    <property type="entry name" value="TONB_DEPENDENT_REC_3"/>
    <property type="match status" value="1"/>
</dbReference>
<dbReference type="Pfam" id="PF07715">
    <property type="entry name" value="Plug"/>
    <property type="match status" value="1"/>
</dbReference>
<evidence type="ECO:0000256" key="7">
    <source>
        <dbReference type="ARBA" id="ARBA00023237"/>
    </source>
</evidence>
<name>A0A840CHZ3_9BACT</name>
<keyword evidence="14" id="KW-1185">Reference proteome</keyword>
<evidence type="ECO:0000259" key="12">
    <source>
        <dbReference type="Pfam" id="PF07715"/>
    </source>
</evidence>
<dbReference type="InterPro" id="IPR037066">
    <property type="entry name" value="Plug_dom_sf"/>
</dbReference>
<feature type="domain" description="TonB-dependent receptor plug" evidence="12">
    <location>
        <begin position="133"/>
        <end position="242"/>
    </location>
</feature>
<proteinExistence type="inferred from homology"/>
<dbReference type="InterPro" id="IPR008969">
    <property type="entry name" value="CarboxyPept-like_regulatory"/>
</dbReference>
<evidence type="ECO:0000256" key="4">
    <source>
        <dbReference type="ARBA" id="ARBA00022692"/>
    </source>
</evidence>
<dbReference type="Pfam" id="PF00593">
    <property type="entry name" value="TonB_dep_Rec_b-barrel"/>
    <property type="match status" value="1"/>
</dbReference>
<evidence type="ECO:0000256" key="5">
    <source>
        <dbReference type="ARBA" id="ARBA00023077"/>
    </source>
</evidence>
<keyword evidence="7 8" id="KW-0998">Cell outer membrane</keyword>
<reference evidence="13 14" key="1">
    <citation type="submission" date="2020-08" db="EMBL/GenBank/DDBJ databases">
        <title>Genomic Encyclopedia of Type Strains, Phase IV (KMG-IV): sequencing the most valuable type-strain genomes for metagenomic binning, comparative biology and taxonomic classification.</title>
        <authorList>
            <person name="Goeker M."/>
        </authorList>
    </citation>
    <scope>NUCLEOTIDE SEQUENCE [LARGE SCALE GENOMIC DNA]</scope>
    <source>
        <strain evidence="13 14">DSM 104969</strain>
    </source>
</reference>
<dbReference type="InterPro" id="IPR036942">
    <property type="entry name" value="Beta-barrel_TonB_sf"/>
</dbReference>
<keyword evidence="6 8" id="KW-0472">Membrane</keyword>
<keyword evidence="5 9" id="KW-0798">TonB box</keyword>
<evidence type="ECO:0000256" key="9">
    <source>
        <dbReference type="RuleBase" id="RU003357"/>
    </source>
</evidence>
<evidence type="ECO:0000256" key="1">
    <source>
        <dbReference type="ARBA" id="ARBA00004571"/>
    </source>
</evidence>
<comment type="subcellular location">
    <subcellularLocation>
        <location evidence="1 8">Cell outer membrane</location>
        <topology evidence="1 8">Multi-pass membrane protein</topology>
    </subcellularLocation>
</comment>
<dbReference type="Proteomes" id="UP000555103">
    <property type="component" value="Unassembled WGS sequence"/>
</dbReference>
<evidence type="ECO:0000256" key="3">
    <source>
        <dbReference type="ARBA" id="ARBA00022452"/>
    </source>
</evidence>
<dbReference type="Pfam" id="PF13715">
    <property type="entry name" value="CarbopepD_reg_2"/>
    <property type="match status" value="1"/>
</dbReference>
<dbReference type="GO" id="GO:0009279">
    <property type="term" value="C:cell outer membrane"/>
    <property type="evidence" value="ECO:0007669"/>
    <property type="project" value="UniProtKB-SubCell"/>
</dbReference>
<dbReference type="InterPro" id="IPR000531">
    <property type="entry name" value="Beta-barrel_TonB"/>
</dbReference>
<evidence type="ECO:0000256" key="8">
    <source>
        <dbReference type="PROSITE-ProRule" id="PRU01360"/>
    </source>
</evidence>